<name>A0AA40DZT2_9PEZI</name>
<evidence type="ECO:0000256" key="1">
    <source>
        <dbReference type="SAM" id="Phobius"/>
    </source>
</evidence>
<dbReference type="AlphaFoldDB" id="A0AA40DZT2"/>
<dbReference type="EMBL" id="JAUKUA010000003">
    <property type="protein sequence ID" value="KAK0719647.1"/>
    <property type="molecule type" value="Genomic_DNA"/>
</dbReference>
<feature type="transmembrane region" description="Helical" evidence="1">
    <location>
        <begin position="80"/>
        <end position="101"/>
    </location>
</feature>
<keyword evidence="1" id="KW-0812">Transmembrane</keyword>
<keyword evidence="3" id="KW-1185">Reference proteome</keyword>
<proteinExistence type="predicted"/>
<gene>
    <name evidence="2" type="ORF">B0H67DRAFT_159132</name>
</gene>
<reference evidence="2" key="1">
    <citation type="submission" date="2023-06" db="EMBL/GenBank/DDBJ databases">
        <title>Genome-scale phylogeny and comparative genomics of the fungal order Sordariales.</title>
        <authorList>
            <consortium name="Lawrence Berkeley National Laboratory"/>
            <person name="Hensen N."/>
            <person name="Bonometti L."/>
            <person name="Westerberg I."/>
            <person name="Brannstrom I.O."/>
            <person name="Guillou S."/>
            <person name="Cros-Aarteil S."/>
            <person name="Calhoun S."/>
            <person name="Haridas S."/>
            <person name="Kuo A."/>
            <person name="Mondo S."/>
            <person name="Pangilinan J."/>
            <person name="Riley R."/>
            <person name="Labutti K."/>
            <person name="Andreopoulos B."/>
            <person name="Lipzen A."/>
            <person name="Chen C."/>
            <person name="Yanf M."/>
            <person name="Daum C."/>
            <person name="Ng V."/>
            <person name="Clum A."/>
            <person name="Steindorff A."/>
            <person name="Ohm R."/>
            <person name="Martin F."/>
            <person name="Silar P."/>
            <person name="Natvig D."/>
            <person name="Lalanne C."/>
            <person name="Gautier V."/>
            <person name="Ament-Velasquez S.L."/>
            <person name="Kruys A."/>
            <person name="Hutchinson M.I."/>
            <person name="Powell A.J."/>
            <person name="Barry K."/>
            <person name="Miller A.N."/>
            <person name="Grigoriev I.V."/>
            <person name="Debuchy R."/>
            <person name="Gladieux P."/>
            <person name="Thoren M.H."/>
            <person name="Johannesson H."/>
        </authorList>
    </citation>
    <scope>NUCLEOTIDE SEQUENCE</scope>
    <source>
        <strain evidence="2">SMH4607-1</strain>
    </source>
</reference>
<organism evidence="2 3">
    <name type="scientific">Lasiosphaeris hirsuta</name>
    <dbReference type="NCBI Taxonomy" id="260670"/>
    <lineage>
        <taxon>Eukaryota</taxon>
        <taxon>Fungi</taxon>
        <taxon>Dikarya</taxon>
        <taxon>Ascomycota</taxon>
        <taxon>Pezizomycotina</taxon>
        <taxon>Sordariomycetes</taxon>
        <taxon>Sordariomycetidae</taxon>
        <taxon>Sordariales</taxon>
        <taxon>Lasiosphaeriaceae</taxon>
        <taxon>Lasiosphaeris</taxon>
    </lineage>
</organism>
<keyword evidence="1" id="KW-1133">Transmembrane helix</keyword>
<evidence type="ECO:0000313" key="3">
    <source>
        <dbReference type="Proteomes" id="UP001172102"/>
    </source>
</evidence>
<dbReference type="Proteomes" id="UP001172102">
    <property type="component" value="Unassembled WGS sequence"/>
</dbReference>
<sequence>MQLTPPWKNPFALLMGSLKDWAKKGWRGQLQPSLSPFKEQPIGPVTRCCAVLVVPGRSKVVTAPLASKSSPRYGSVRNRYTMAIVYAAQITLPHLLAILVMHSTTNYYTFRLRDCPLVGLFEE</sequence>
<protein>
    <submittedName>
        <fullName evidence="2">Uncharacterized protein</fullName>
    </submittedName>
</protein>
<comment type="caution">
    <text evidence="2">The sequence shown here is derived from an EMBL/GenBank/DDBJ whole genome shotgun (WGS) entry which is preliminary data.</text>
</comment>
<accession>A0AA40DZT2</accession>
<keyword evidence="1" id="KW-0472">Membrane</keyword>
<evidence type="ECO:0000313" key="2">
    <source>
        <dbReference type="EMBL" id="KAK0719647.1"/>
    </source>
</evidence>